<dbReference type="CDD" id="cd02440">
    <property type="entry name" value="AdoMet_MTases"/>
    <property type="match status" value="1"/>
</dbReference>
<comment type="caution">
    <text evidence="2">The sequence shown here is derived from an EMBL/GenBank/DDBJ whole genome shotgun (WGS) entry which is preliminary data.</text>
</comment>
<dbReference type="SUPFAM" id="SSF53335">
    <property type="entry name" value="S-adenosyl-L-methionine-dependent methyltransferases"/>
    <property type="match status" value="1"/>
</dbReference>
<dbReference type="Pfam" id="PF08241">
    <property type="entry name" value="Methyltransf_11"/>
    <property type="match status" value="1"/>
</dbReference>
<evidence type="ECO:0000313" key="2">
    <source>
        <dbReference type="EMBL" id="KAF0133321.1"/>
    </source>
</evidence>
<proteinExistence type="predicted"/>
<dbReference type="InterPro" id="IPR029063">
    <property type="entry name" value="SAM-dependent_MTases_sf"/>
</dbReference>
<dbReference type="Proteomes" id="UP000488506">
    <property type="component" value="Unassembled WGS sequence"/>
</dbReference>
<evidence type="ECO:0000313" key="3">
    <source>
        <dbReference type="Proteomes" id="UP000488506"/>
    </source>
</evidence>
<feature type="domain" description="Methyltransferase type 11" evidence="1">
    <location>
        <begin position="30"/>
        <end position="130"/>
    </location>
</feature>
<reference evidence="2 3" key="1">
    <citation type="submission" date="2019-12" db="EMBL/GenBank/DDBJ databases">
        <authorList>
            <person name="Wolfe R."/>
            <person name="Danczak R."/>
            <person name="Wilkins M."/>
        </authorList>
    </citation>
    <scope>NUCLEOTIDE SEQUENCE [LARGE SCALE GENOMIC DNA]</scope>
    <source>
        <strain evidence="2">X2_MaxBin.013</strain>
    </source>
</reference>
<dbReference type="InterPro" id="IPR013216">
    <property type="entry name" value="Methyltransf_11"/>
</dbReference>
<protein>
    <recommendedName>
        <fullName evidence="1">Methyltransferase type 11 domain-containing protein</fullName>
    </recommendedName>
</protein>
<accession>A0A833L0A9</accession>
<name>A0A833L0A9_UNCSA</name>
<evidence type="ECO:0000259" key="1">
    <source>
        <dbReference type="Pfam" id="PF08241"/>
    </source>
</evidence>
<dbReference type="EMBL" id="WPAF01000029">
    <property type="protein sequence ID" value="KAF0133321.1"/>
    <property type="molecule type" value="Genomic_DNA"/>
</dbReference>
<dbReference type="GO" id="GO:0008757">
    <property type="term" value="F:S-adenosylmethionine-dependent methyltransferase activity"/>
    <property type="evidence" value="ECO:0007669"/>
    <property type="project" value="InterPro"/>
</dbReference>
<dbReference type="Gene3D" id="3.40.50.150">
    <property type="entry name" value="Vaccinia Virus protein VP39"/>
    <property type="match status" value="1"/>
</dbReference>
<organism evidence="2 3">
    <name type="scientific">Candidatus Saganbacteria bacterium</name>
    <dbReference type="NCBI Taxonomy" id="2575572"/>
    <lineage>
        <taxon>Bacteria</taxon>
        <taxon>Bacillati</taxon>
        <taxon>Saganbacteria</taxon>
    </lineage>
</organism>
<gene>
    <name evidence="2" type="ORF">FD145_1339</name>
</gene>
<sequence>MPRQYELSSVYYFSRAIKNVEICGDAPACLEIGPGNGHLFAQIIQQLNEKGIKQYHAVDAFADIDPWTVGKAKTYGIEIIRHRVSSVELPRQLDGKIAFVWSIFSTFFEEPHKVLENIRRVLSPGGIAYIVDIHPNDPFQVAAVKHILAINALCEALNLNDEISKEDWNAVLPILRQFGCFEGFLKIEALAAPRTILEDMERVFRGNIEEALALVYPPENPFNYCGWENCIRLLGGLEIIFSLYSDEGGHPTVLFLRKDKTVSFQNY</sequence>
<dbReference type="AlphaFoldDB" id="A0A833L0A9"/>